<reference evidence="3" key="1">
    <citation type="journal article" date="2019" name="Int. J. Syst. Evol. Microbiol.">
        <title>The Global Catalogue of Microorganisms (GCM) 10K type strain sequencing project: providing services to taxonomists for standard genome sequencing and annotation.</title>
        <authorList>
            <consortium name="The Broad Institute Genomics Platform"/>
            <consortium name="The Broad Institute Genome Sequencing Center for Infectious Disease"/>
            <person name="Wu L."/>
            <person name="Ma J."/>
        </authorList>
    </citation>
    <scope>NUCLEOTIDE SEQUENCE [LARGE SCALE GENOMIC DNA]</scope>
    <source>
        <strain evidence="3">CGMCC 1.15353</strain>
    </source>
</reference>
<protein>
    <submittedName>
        <fullName evidence="2">Uncharacterized protein</fullName>
    </submittedName>
</protein>
<comment type="caution">
    <text evidence="2">The sequence shown here is derived from an EMBL/GenBank/DDBJ whole genome shotgun (WGS) entry which is preliminary data.</text>
</comment>
<sequence length="144" mass="17091">MLFIIGSFIAFIALLLYGSYVFNDYKNSTKEEKITKHRHMIRVVLMVPIAAILLISENLRRNGLTLEELRPYLFVAVLISFFIPGFVYLIRTASHKESREKFNDRSHYKFSFMYKYRKVMVPFAVLVPVGFILEMLYKIWEMSF</sequence>
<organism evidence="2 3">
    <name type="scientific">Pontibacillus salipaludis</name>
    <dbReference type="NCBI Taxonomy" id="1697394"/>
    <lineage>
        <taxon>Bacteria</taxon>
        <taxon>Bacillati</taxon>
        <taxon>Bacillota</taxon>
        <taxon>Bacilli</taxon>
        <taxon>Bacillales</taxon>
        <taxon>Bacillaceae</taxon>
        <taxon>Pontibacillus</taxon>
    </lineage>
</organism>
<name>A0ABQ1PZS6_9BACI</name>
<keyword evidence="3" id="KW-1185">Reference proteome</keyword>
<feature type="transmembrane region" description="Helical" evidence="1">
    <location>
        <begin position="43"/>
        <end position="59"/>
    </location>
</feature>
<evidence type="ECO:0000313" key="2">
    <source>
        <dbReference type="EMBL" id="GGD08204.1"/>
    </source>
</evidence>
<keyword evidence="1" id="KW-0472">Membrane</keyword>
<feature type="transmembrane region" description="Helical" evidence="1">
    <location>
        <begin position="71"/>
        <end position="90"/>
    </location>
</feature>
<keyword evidence="1" id="KW-1133">Transmembrane helix</keyword>
<dbReference type="RefSeq" id="WP_188652345.1">
    <property type="nucleotide sequence ID" value="NZ_BMIN01000005.1"/>
</dbReference>
<dbReference type="EMBL" id="BMIN01000005">
    <property type="protein sequence ID" value="GGD08204.1"/>
    <property type="molecule type" value="Genomic_DNA"/>
</dbReference>
<evidence type="ECO:0000313" key="3">
    <source>
        <dbReference type="Proteomes" id="UP000642571"/>
    </source>
</evidence>
<keyword evidence="1" id="KW-0812">Transmembrane</keyword>
<feature type="transmembrane region" description="Helical" evidence="1">
    <location>
        <begin position="6"/>
        <end position="22"/>
    </location>
</feature>
<gene>
    <name evidence="2" type="ORF">GCM10011389_14690</name>
</gene>
<proteinExistence type="predicted"/>
<evidence type="ECO:0000256" key="1">
    <source>
        <dbReference type="SAM" id="Phobius"/>
    </source>
</evidence>
<accession>A0ABQ1PZS6</accession>
<feature type="transmembrane region" description="Helical" evidence="1">
    <location>
        <begin position="119"/>
        <end position="140"/>
    </location>
</feature>
<dbReference type="Proteomes" id="UP000642571">
    <property type="component" value="Unassembled WGS sequence"/>
</dbReference>